<organism evidence="3 4">
    <name type="scientific">Knipowitschia caucasica</name>
    <name type="common">Caucasian dwarf goby</name>
    <name type="synonym">Pomatoschistus caucasicus</name>
    <dbReference type="NCBI Taxonomy" id="637954"/>
    <lineage>
        <taxon>Eukaryota</taxon>
        <taxon>Metazoa</taxon>
        <taxon>Chordata</taxon>
        <taxon>Craniata</taxon>
        <taxon>Vertebrata</taxon>
        <taxon>Euteleostomi</taxon>
        <taxon>Actinopterygii</taxon>
        <taxon>Neopterygii</taxon>
        <taxon>Teleostei</taxon>
        <taxon>Neoteleostei</taxon>
        <taxon>Acanthomorphata</taxon>
        <taxon>Gobiaria</taxon>
        <taxon>Gobiiformes</taxon>
        <taxon>Gobioidei</taxon>
        <taxon>Gobiidae</taxon>
        <taxon>Gobiinae</taxon>
        <taxon>Knipowitschia</taxon>
    </lineage>
</organism>
<feature type="domain" description="RGS" evidence="2">
    <location>
        <begin position="328"/>
        <end position="422"/>
    </location>
</feature>
<dbReference type="Proteomes" id="UP001497482">
    <property type="component" value="Chromosome 7"/>
</dbReference>
<dbReference type="GO" id="GO:0001965">
    <property type="term" value="F:G-protein alpha-subunit binding"/>
    <property type="evidence" value="ECO:0007669"/>
    <property type="project" value="InterPro"/>
</dbReference>
<gene>
    <name evidence="3" type="ORF">KC01_LOCUS37113</name>
</gene>
<keyword evidence="4" id="KW-1185">Reference proteome</keyword>
<feature type="compositionally biased region" description="Acidic residues" evidence="1">
    <location>
        <begin position="848"/>
        <end position="857"/>
    </location>
</feature>
<feature type="region of interest" description="Disordered" evidence="1">
    <location>
        <begin position="173"/>
        <end position="205"/>
    </location>
</feature>
<dbReference type="InterPro" id="IPR048074">
    <property type="entry name" value="RGS22_RGS_fourth"/>
</dbReference>
<feature type="domain" description="RGS" evidence="2">
    <location>
        <begin position="675"/>
        <end position="781"/>
    </location>
</feature>
<dbReference type="InterPro" id="IPR036305">
    <property type="entry name" value="RGS_sf"/>
</dbReference>
<dbReference type="PROSITE" id="PS50132">
    <property type="entry name" value="RGS"/>
    <property type="match status" value="2"/>
</dbReference>
<evidence type="ECO:0000313" key="4">
    <source>
        <dbReference type="Proteomes" id="UP001497482"/>
    </source>
</evidence>
<name>A0AAV2MAX9_KNICA</name>
<dbReference type="CDD" id="cd08725">
    <property type="entry name" value="RGS_RGS22_4"/>
    <property type="match status" value="1"/>
</dbReference>
<dbReference type="PANTHER" id="PTHR46583">
    <property type="entry name" value="REGULATOR OF G-PROTEIN SIGNALING 22"/>
    <property type="match status" value="1"/>
</dbReference>
<sequence length="956" mass="110523">MRNVLSTEFPCVTAAKLESTLASDDVLVGFFNHFLSLPCFPESLRYNQDTGLFEEDGGQAQSVSRNIRLSHERASENFSRSASCSELASPSSHDPSHNHSELSANTLEESCVEEATKSELELLAATVVKQVLHAAERIMGGHMLANTSACLTKSEEELINYSGGADCITERKVQPGSAAKQPAPQQKDDLSRKASNEMGADQWKKGRGSGCLSNCGNIGRRWSLFKEFIKKTPGEGLLHLWMDIERMKATEVWERKNRCLSLMRSRFLMSSSQTCLSAELLHRLGLSTSTCWTLAKLHSFCPSRGPLLATAQMERMIQALCVETGAGLYFTHFCEQSGSQLWENAIYFWSDLQHYHELFYQEGLDPYRVQLEAQLLYGTFICSSAPRGLGLRDAVRRTVYERLMPAFEELFDNIEEHVLNILLEPWTLLVHRDEESYQQVPVQQETRRVESAEFRELQSLLQEPGGRHKQESCESMVSSEFSSTLKVPQLSESWSKVSSEFKGYRLGSLMRHKHEIGHFMKFLQTQDASVHLSCWLDLEQYRRIPETDTALREEKSSYLVHRYLNKKYFFGPDSPASIDQQQEILHLTGGPERLKLDCLINSIVKEIQDVVRSHIEDTWLPHFLSTAEFTERQKNKPKRHTRSRFSEDRRGRRYRRTEAWQCDGLWMSSSKEILSFRRVLLDPGSCLQFQHFVSLKGDFLENDVLFWLEVQRYKDLCHSHSDKATIEKKISTIISVFINSSVPPALQIHVPEEQAQSILEKRCSLGPYIFREAQLSVFSELLRYWPEFQDLRNNVRQEQLQLLLEQKRLKHRARVRRQRRKEDEEEEEERRRMAQEEQGKHESSFRGEDEEDEDNYSDEERKDRRVSQTQSRLQLTPAQSLTWSYSKYMAALQREELLRRRKSQLDASSTVSDSSSCGVRSVGTFQSQKQRSLVSRTSSLQRQRHNKGVKTKERWT</sequence>
<dbReference type="InterPro" id="IPR042651">
    <property type="entry name" value="Rgs22"/>
</dbReference>
<evidence type="ECO:0000256" key="1">
    <source>
        <dbReference type="SAM" id="MobiDB-lite"/>
    </source>
</evidence>
<feature type="compositionally biased region" description="Basic and acidic residues" evidence="1">
    <location>
        <begin position="186"/>
        <end position="195"/>
    </location>
</feature>
<feature type="region of interest" description="Disordered" evidence="1">
    <location>
        <begin position="80"/>
        <end position="104"/>
    </location>
</feature>
<reference evidence="3 4" key="1">
    <citation type="submission" date="2024-04" db="EMBL/GenBank/DDBJ databases">
        <authorList>
            <person name="Waldvogel A.-M."/>
            <person name="Schoenle A."/>
        </authorList>
    </citation>
    <scope>NUCLEOTIDE SEQUENCE [LARGE SCALE GENOMIC DNA]</scope>
</reference>
<dbReference type="InterPro" id="IPR016137">
    <property type="entry name" value="RGS"/>
</dbReference>
<feature type="region of interest" description="Disordered" evidence="1">
    <location>
        <begin position="814"/>
        <end position="873"/>
    </location>
</feature>
<evidence type="ECO:0000259" key="2">
    <source>
        <dbReference type="PROSITE" id="PS50132"/>
    </source>
</evidence>
<protein>
    <recommendedName>
        <fullName evidence="2">RGS domain-containing protein</fullName>
    </recommendedName>
</protein>
<dbReference type="GO" id="GO:0005737">
    <property type="term" value="C:cytoplasm"/>
    <property type="evidence" value="ECO:0007669"/>
    <property type="project" value="TreeGrafter"/>
</dbReference>
<dbReference type="GO" id="GO:0009966">
    <property type="term" value="P:regulation of signal transduction"/>
    <property type="evidence" value="ECO:0007669"/>
    <property type="project" value="InterPro"/>
</dbReference>
<dbReference type="SUPFAM" id="SSF48097">
    <property type="entry name" value="Regulator of G-protein signaling, RGS"/>
    <property type="match status" value="3"/>
</dbReference>
<dbReference type="PANTHER" id="PTHR46583:SF1">
    <property type="entry name" value="REGULATOR OF G-PROTEIN SIGNALING 22"/>
    <property type="match status" value="1"/>
</dbReference>
<evidence type="ECO:0000313" key="3">
    <source>
        <dbReference type="EMBL" id="CAL1610503.1"/>
    </source>
</evidence>
<feature type="compositionally biased region" description="Basic and acidic residues" evidence="1">
    <location>
        <begin position="829"/>
        <end position="847"/>
    </location>
</feature>
<feature type="region of interest" description="Disordered" evidence="1">
    <location>
        <begin position="906"/>
        <end position="956"/>
    </location>
</feature>
<dbReference type="InterPro" id="IPR044926">
    <property type="entry name" value="RGS_subdomain_2"/>
</dbReference>
<dbReference type="EMBL" id="OZ035829">
    <property type="protein sequence ID" value="CAL1610503.1"/>
    <property type="molecule type" value="Genomic_DNA"/>
</dbReference>
<feature type="compositionally biased region" description="Polar residues" evidence="1">
    <location>
        <begin position="923"/>
        <end position="941"/>
    </location>
</feature>
<feature type="compositionally biased region" description="Low complexity" evidence="1">
    <location>
        <begin position="80"/>
        <end position="93"/>
    </location>
</feature>
<dbReference type="SMART" id="SM00315">
    <property type="entry name" value="RGS"/>
    <property type="match status" value="2"/>
</dbReference>
<dbReference type="GO" id="GO:0005634">
    <property type="term" value="C:nucleus"/>
    <property type="evidence" value="ECO:0007669"/>
    <property type="project" value="TreeGrafter"/>
</dbReference>
<dbReference type="AlphaFoldDB" id="A0AAV2MAX9"/>
<proteinExistence type="predicted"/>
<feature type="compositionally biased region" description="Low complexity" evidence="1">
    <location>
        <begin position="908"/>
        <end position="922"/>
    </location>
</feature>
<dbReference type="Pfam" id="PF00615">
    <property type="entry name" value="RGS"/>
    <property type="match status" value="2"/>
</dbReference>
<accession>A0AAV2MAX9</accession>
<dbReference type="Gene3D" id="1.10.167.10">
    <property type="entry name" value="Regulator of G-protein Signalling 4, domain 2"/>
    <property type="match status" value="3"/>
</dbReference>